<dbReference type="Pfam" id="PF00012">
    <property type="entry name" value="HSP70"/>
    <property type="match status" value="1"/>
</dbReference>
<dbReference type="NCBIfam" id="NF008673">
    <property type="entry name" value="PRK11678.1"/>
    <property type="match status" value="1"/>
</dbReference>
<dbReference type="SUPFAM" id="SSF53067">
    <property type="entry name" value="Actin-like ATPase domain"/>
    <property type="match status" value="2"/>
</dbReference>
<dbReference type="InterPro" id="IPR042054">
    <property type="entry name" value="YegD-like"/>
</dbReference>
<dbReference type="PROSITE" id="PS00329">
    <property type="entry name" value="HSP70_2"/>
    <property type="match status" value="1"/>
</dbReference>
<dbReference type="CDD" id="cd10231">
    <property type="entry name" value="ASKHA_NBD_HSP70_YegD-like"/>
    <property type="match status" value="1"/>
</dbReference>
<dbReference type="PANTHER" id="PTHR19375">
    <property type="entry name" value="HEAT SHOCK PROTEIN 70KDA"/>
    <property type="match status" value="1"/>
</dbReference>
<dbReference type="Gene3D" id="3.90.640.10">
    <property type="entry name" value="Actin, Chain A, domain 4"/>
    <property type="match status" value="1"/>
</dbReference>
<evidence type="ECO:0000256" key="2">
    <source>
        <dbReference type="ARBA" id="ARBA00022741"/>
    </source>
</evidence>
<evidence type="ECO:0000313" key="5">
    <source>
        <dbReference type="Proteomes" id="UP000682739"/>
    </source>
</evidence>
<comment type="similarity">
    <text evidence="1">Belongs to the heat shock protein 70 family.</text>
</comment>
<dbReference type="EMBL" id="CP072110">
    <property type="protein sequence ID" value="QTH63288.1"/>
    <property type="molecule type" value="Genomic_DNA"/>
</dbReference>
<gene>
    <name evidence="4" type="primary">yegD</name>
    <name evidence="4" type="ORF">J1N51_11150</name>
</gene>
<accession>A0A975DAD2</accession>
<keyword evidence="3" id="KW-0067">ATP-binding</keyword>
<dbReference type="RefSeq" id="WP_208831345.1">
    <property type="nucleotide sequence ID" value="NZ_CP072110.1"/>
</dbReference>
<evidence type="ECO:0000256" key="1">
    <source>
        <dbReference type="ARBA" id="ARBA00007381"/>
    </source>
</evidence>
<organism evidence="4 5">
    <name type="scientific">Psychrosphaera ytuae</name>
    <dbReference type="NCBI Taxonomy" id="2820710"/>
    <lineage>
        <taxon>Bacteria</taxon>
        <taxon>Pseudomonadati</taxon>
        <taxon>Pseudomonadota</taxon>
        <taxon>Gammaproteobacteria</taxon>
        <taxon>Alteromonadales</taxon>
        <taxon>Pseudoalteromonadaceae</taxon>
        <taxon>Psychrosphaera</taxon>
    </lineage>
</organism>
<dbReference type="GO" id="GO:0140662">
    <property type="term" value="F:ATP-dependent protein folding chaperone"/>
    <property type="evidence" value="ECO:0007669"/>
    <property type="project" value="InterPro"/>
</dbReference>
<dbReference type="InterPro" id="IPR018181">
    <property type="entry name" value="Heat_shock_70_CS"/>
</dbReference>
<protein>
    <submittedName>
        <fullName evidence="4">Molecular chaperone</fullName>
    </submittedName>
</protein>
<dbReference type="Proteomes" id="UP000682739">
    <property type="component" value="Chromosome"/>
</dbReference>
<evidence type="ECO:0000256" key="3">
    <source>
        <dbReference type="ARBA" id="ARBA00022840"/>
    </source>
</evidence>
<dbReference type="InterPro" id="IPR013126">
    <property type="entry name" value="Hsp_70_fam"/>
</dbReference>
<reference evidence="4" key="1">
    <citation type="submission" date="2021-03" db="EMBL/GenBank/DDBJ databases">
        <title>Description of Psychrosphaera ytuae sp. nov. isolated from deep sea sediment of South China Sea.</title>
        <authorList>
            <person name="Zhang J."/>
            <person name="Xu X.-D."/>
        </authorList>
    </citation>
    <scope>NUCLEOTIDE SEQUENCE</scope>
    <source>
        <strain evidence="4">MTZ26</strain>
    </source>
</reference>
<keyword evidence="2" id="KW-0547">Nucleotide-binding</keyword>
<dbReference type="InterPro" id="IPR043129">
    <property type="entry name" value="ATPase_NBD"/>
</dbReference>
<dbReference type="AlphaFoldDB" id="A0A975DAD2"/>
<name>A0A975DAD2_9GAMM</name>
<evidence type="ECO:0000313" key="4">
    <source>
        <dbReference type="EMBL" id="QTH63288.1"/>
    </source>
</evidence>
<dbReference type="GO" id="GO:0005524">
    <property type="term" value="F:ATP binding"/>
    <property type="evidence" value="ECO:0007669"/>
    <property type="project" value="UniProtKB-KW"/>
</dbReference>
<dbReference type="KEGG" id="psym:J1N51_11150"/>
<dbReference type="Gene3D" id="3.30.420.40">
    <property type="match status" value="2"/>
</dbReference>
<sequence length="452" mass="50045">MIGFDYGTSNCAVGIMTDGQPRAITLGDHGTYMASSLYAPDRDVIVNWLHKNINEPFRTEFKNKRGFLLSKGQEALEDLRYDGIPEHLSFGRFALERYLDDPSEGYYIKSPKSFLGTNGLLPAQIGFFEHIVAAMMAHVKNHVEADLGRSVDQVVIGRPINFQGRNAEQSNKQAIDVLTNAAKHVGYKDIEFQYEPVAAGFEYEATLTQETRVLVVDIGGGTTDCSMLLMGPEYVSKVERQDSLLGHSGKRIGGNDFDIQLALKGIMPNLGMTSELDSGKPMPVSSYFQAVAINDVNAQSDFYSAENGRFLQQLKRDAKSPELVERLLKTYREKLSYQLVNSAEQGKIQLTDHQQLAVDLSYLDQGLQQDISRELMAEANQHQLNHIVELMHEAVEQAGCQPEVIFVTGGTAKSPVINGHLKQQFGDIPVVIGDHFGSVAAGLTRWAGNIFR</sequence>
<keyword evidence="5" id="KW-1185">Reference proteome</keyword>
<proteinExistence type="inferred from homology"/>